<evidence type="ECO:0000313" key="4">
    <source>
        <dbReference type="EMBL" id="RCV61410.1"/>
    </source>
</evidence>
<dbReference type="AlphaFoldDB" id="A0A368T9R0"/>
<name>A0A368T9R0_9ACTN</name>
<dbReference type="SUPFAM" id="SSF56219">
    <property type="entry name" value="DNase I-like"/>
    <property type="match status" value="1"/>
</dbReference>
<evidence type="ECO:0000313" key="5">
    <source>
        <dbReference type="Proteomes" id="UP000253318"/>
    </source>
</evidence>
<comment type="caution">
    <text evidence="4">The sequence shown here is derived from an EMBL/GenBank/DDBJ whole genome shotgun (WGS) entry which is preliminary data.</text>
</comment>
<evidence type="ECO:0000256" key="2">
    <source>
        <dbReference type="SAM" id="SignalP"/>
    </source>
</evidence>
<dbReference type="PANTHER" id="PTHR42834">
    <property type="entry name" value="ENDONUCLEASE/EXONUCLEASE/PHOSPHATASE FAMILY PROTEIN (AFU_ORTHOLOGUE AFUA_3G09210)"/>
    <property type="match status" value="1"/>
</dbReference>
<dbReference type="OrthoDB" id="1016457at2"/>
<dbReference type="PANTHER" id="PTHR42834:SF1">
    <property type="entry name" value="ENDONUCLEASE_EXONUCLEASE_PHOSPHATASE FAMILY PROTEIN (AFU_ORTHOLOGUE AFUA_3G09210)"/>
    <property type="match status" value="1"/>
</dbReference>
<keyword evidence="4" id="KW-0540">Nuclease</keyword>
<keyword evidence="5" id="KW-1185">Reference proteome</keyword>
<feature type="chain" id="PRO_5039478508" evidence="2">
    <location>
        <begin position="40"/>
        <end position="835"/>
    </location>
</feature>
<dbReference type="Proteomes" id="UP000253318">
    <property type="component" value="Unassembled WGS sequence"/>
</dbReference>
<keyword evidence="4" id="KW-0255">Endonuclease</keyword>
<evidence type="ECO:0000256" key="1">
    <source>
        <dbReference type="SAM" id="MobiDB-lite"/>
    </source>
</evidence>
<dbReference type="CDD" id="cd10283">
    <property type="entry name" value="MnuA_DNase1-like"/>
    <property type="match status" value="1"/>
</dbReference>
<dbReference type="InterPro" id="IPR005135">
    <property type="entry name" value="Endo/exonuclease/phosphatase"/>
</dbReference>
<reference evidence="4 5" key="1">
    <citation type="submission" date="2018-04" db="EMBL/GenBank/DDBJ databases">
        <title>Novel actinobacteria from marine sediment.</title>
        <authorList>
            <person name="Ng Z.Y."/>
            <person name="Tan G.Y.A."/>
        </authorList>
    </citation>
    <scope>NUCLEOTIDE SEQUENCE [LARGE SCALE GENOMIC DNA]</scope>
    <source>
        <strain evidence="4 5">TPS81</strain>
    </source>
</reference>
<dbReference type="Pfam" id="PF03372">
    <property type="entry name" value="Exo_endo_phos"/>
    <property type="match status" value="1"/>
</dbReference>
<organism evidence="4 5">
    <name type="scientific">Marinitenerispora sediminis</name>
    <dbReference type="NCBI Taxonomy" id="1931232"/>
    <lineage>
        <taxon>Bacteria</taxon>
        <taxon>Bacillati</taxon>
        <taxon>Actinomycetota</taxon>
        <taxon>Actinomycetes</taxon>
        <taxon>Streptosporangiales</taxon>
        <taxon>Nocardiopsidaceae</taxon>
        <taxon>Marinitenerispora</taxon>
    </lineage>
</organism>
<protein>
    <submittedName>
        <fullName evidence="4">Endonuclease</fullName>
    </submittedName>
</protein>
<feature type="region of interest" description="Disordered" evidence="1">
    <location>
        <begin position="814"/>
        <end position="835"/>
    </location>
</feature>
<keyword evidence="4" id="KW-0378">Hydrolase</keyword>
<evidence type="ECO:0000259" key="3">
    <source>
        <dbReference type="PROSITE" id="PS51841"/>
    </source>
</evidence>
<feature type="region of interest" description="Disordered" evidence="1">
    <location>
        <begin position="677"/>
        <end position="704"/>
    </location>
</feature>
<feature type="region of interest" description="Disordered" evidence="1">
    <location>
        <begin position="184"/>
        <end position="240"/>
    </location>
</feature>
<feature type="signal peptide" evidence="2">
    <location>
        <begin position="1"/>
        <end position="39"/>
    </location>
</feature>
<feature type="domain" description="LTD" evidence="3">
    <location>
        <begin position="35"/>
        <end position="176"/>
    </location>
</feature>
<dbReference type="PROSITE" id="PS51841">
    <property type="entry name" value="LTD"/>
    <property type="match status" value="1"/>
</dbReference>
<feature type="compositionally biased region" description="Basic and acidic residues" evidence="1">
    <location>
        <begin position="815"/>
        <end position="827"/>
    </location>
</feature>
<sequence>MRPPKSLETRVRLSYPRSALGAAAAVVLASGAVFVPGTAAVADAPGVVISEVYGGGGNSGATWRNDFIELGNPGGADVGLDGWSVQYLPAQPGANTRAQVTALSGVIAADGRYLVQEGAGSGGTRDLPAADAAGGIAMAAGQGTVLLVDGTDPVTCRTAAECAADDAVVDLVGYGAAAIHETAPAPAGSNTASLARDGGLADTDDNSADFTAGDPTPTNSAGETGDGGDGGTPEPEEPGELRIHDIQGTTRVSPQAGRPVTGVPGVVTAVNTTGSARGFWFQDAEGDDDPRTSEALFVFTGSTTPDVAVGDEVLVSGRVEEYRPGAADMRLQAITQLTGAVWTVLSSGNTLPAAVALRPDTVPDAYAPDAGGDVSGLDLRPDDYALDFWAAHEHMLLRVQDARVVGATDGFNALWITTKPDQNAAARGGAVYGSYDDANSGRLKIESLIPFAERPFPRADVGDELRGVTEGPLYYSQYGGYLLRATTLGEHVGNGLERETTSRGRDWELSAATYNVENLSPADEQDKFDRLAEGIVANLRSPDIVNLEEIQDNSGPANDGVVDADETLERLVAAIKDAGGPTYHWRQISPENNQDGGQPGGNIRNAFLFNPARTSFVDVAGGDATTPVEVTTRRGQVGLSVSPGRIEPQDPAWRSSRKPLVGQFRFQGRDVFVVTNHFNSKGGDQPLHGTTQPPNRSSEQQRNAQADLVRGFVDELTAADPDANVLVVGDLNDFQFSRTLETLTADGGLHNPMTELPAEERYNYVYDGNAQALDHMLVTPRVAHRVRYDIVHLNAEFHDQSSDHDPQVLRFRPLSGDRKLDRREDNQYYRGNGPR</sequence>
<dbReference type="InterPro" id="IPR036691">
    <property type="entry name" value="Endo/exonu/phosph_ase_sf"/>
</dbReference>
<gene>
    <name evidence="4" type="ORF">DEF24_04505</name>
</gene>
<dbReference type="Gene3D" id="3.60.10.10">
    <property type="entry name" value="Endonuclease/exonuclease/phosphatase"/>
    <property type="match status" value="1"/>
</dbReference>
<dbReference type="CDD" id="cd04486">
    <property type="entry name" value="YhcR_OBF_like"/>
    <property type="match status" value="1"/>
</dbReference>
<keyword evidence="2" id="KW-0732">Signal</keyword>
<dbReference type="Pfam" id="PF00932">
    <property type="entry name" value="LTD"/>
    <property type="match status" value="1"/>
</dbReference>
<dbReference type="InterPro" id="IPR001322">
    <property type="entry name" value="Lamin_tail_dom"/>
</dbReference>
<proteinExistence type="predicted"/>
<dbReference type="GO" id="GO:0004519">
    <property type="term" value="F:endonuclease activity"/>
    <property type="evidence" value="ECO:0007669"/>
    <property type="project" value="UniProtKB-KW"/>
</dbReference>
<accession>A0A368T9R0</accession>
<feature type="compositionally biased region" description="Polar residues" evidence="1">
    <location>
        <begin position="688"/>
        <end position="704"/>
    </location>
</feature>
<dbReference type="EMBL" id="QEIN01000021">
    <property type="protein sequence ID" value="RCV61410.1"/>
    <property type="molecule type" value="Genomic_DNA"/>
</dbReference>